<dbReference type="EMBL" id="JAMTCP010000069">
    <property type="protein sequence ID" value="MCP2262428.1"/>
    <property type="molecule type" value="Genomic_DNA"/>
</dbReference>
<accession>A0ABT1I3R0</accession>
<protein>
    <recommendedName>
        <fullName evidence="3">G domain-containing protein</fullName>
    </recommendedName>
</protein>
<evidence type="ECO:0000313" key="1">
    <source>
        <dbReference type="EMBL" id="MCP2262428.1"/>
    </source>
</evidence>
<reference evidence="1 2" key="1">
    <citation type="submission" date="2022-06" db="EMBL/GenBank/DDBJ databases">
        <title>Genomic Encyclopedia of Archaeal and Bacterial Type Strains, Phase II (KMG-II): from individual species to whole genera.</title>
        <authorList>
            <person name="Goeker M."/>
        </authorList>
    </citation>
    <scope>NUCLEOTIDE SEQUENCE [LARGE SCALE GENOMIC DNA]</scope>
    <source>
        <strain evidence="1 2">DSM 40477</strain>
    </source>
</reference>
<comment type="caution">
    <text evidence="1">The sequence shown here is derived from an EMBL/GenBank/DDBJ whole genome shotgun (WGS) entry which is preliminary data.</text>
</comment>
<gene>
    <name evidence="1" type="ORF">LX15_006165</name>
</gene>
<dbReference type="SUPFAM" id="SSF52540">
    <property type="entry name" value="P-loop containing nucleoside triphosphate hydrolases"/>
    <property type="match status" value="1"/>
</dbReference>
<evidence type="ECO:0000313" key="2">
    <source>
        <dbReference type="Proteomes" id="UP001205311"/>
    </source>
</evidence>
<evidence type="ECO:0008006" key="3">
    <source>
        <dbReference type="Google" id="ProtNLM"/>
    </source>
</evidence>
<keyword evidence="2" id="KW-1185">Reference proteome</keyword>
<dbReference type="Gene3D" id="3.40.50.300">
    <property type="entry name" value="P-loop containing nucleotide triphosphate hydrolases"/>
    <property type="match status" value="1"/>
</dbReference>
<proteinExistence type="predicted"/>
<sequence length="420" mass="45003">MTSEMTGLTAHTALMSEARSLLTGALTAYRDVPRAAQWLHARLRRLDEPLRIGVVGARGVGKSTALNAVAGRGLRDAVLVEVTTPTPSQDSGGTGWDDVDASLFLTRHARPADLATLRSAQDSPVASALPVGVVLVLCRADETSAGRIDALTTARQLARRHRRDVRWRALCQNVVALSGLLAHTGRTLRESEFADLATLAAVPRAELENVLLSADRFVGADFPVPMDPATRHALLDRFGVFGLRLATTLVRTGCDTRATLSAQLVRRSGLAELRETVTRCFVDRGEVLRARSALLALELVLEREPHPTAGRLAAELERVVASAHEVRELHALGNLTSGRTALSPELTAEADRLLGGQGTEVAVRLGMAEPPSPADLHAATTNALLRWQRQAENPLLDQHDRGLVATVVRTCEGILADLSG</sequence>
<name>A0ABT1I3R0_STRSD</name>
<organism evidence="1 2">
    <name type="scientific">Streptoalloteichus tenebrarius (strain ATCC 17920 / DSM 40477 / JCM 4838 / CBS 697.72 / NBRC 16177 / NCIMB 11028 / NRRL B-12390 / A12253. 1 / ISP 5477)</name>
    <name type="common">Streptomyces tenebrarius</name>
    <dbReference type="NCBI Taxonomy" id="1933"/>
    <lineage>
        <taxon>Bacteria</taxon>
        <taxon>Bacillati</taxon>
        <taxon>Actinomycetota</taxon>
        <taxon>Actinomycetes</taxon>
        <taxon>Pseudonocardiales</taxon>
        <taxon>Pseudonocardiaceae</taxon>
        <taxon>Streptoalloteichus</taxon>
    </lineage>
</organism>
<dbReference type="RefSeq" id="WP_253674589.1">
    <property type="nucleotide sequence ID" value="NZ_JAMTCP010000069.1"/>
</dbReference>
<dbReference type="InterPro" id="IPR027417">
    <property type="entry name" value="P-loop_NTPase"/>
</dbReference>
<dbReference type="Proteomes" id="UP001205311">
    <property type="component" value="Unassembled WGS sequence"/>
</dbReference>